<dbReference type="SUPFAM" id="SSF52972">
    <property type="entry name" value="ITPase-like"/>
    <property type="match status" value="1"/>
</dbReference>
<keyword evidence="3" id="KW-0333">Golgi apparatus</keyword>
<dbReference type="FunFam" id="3.90.950.10:FF:000017">
    <property type="entry name" value="Protein PRRC1-B"/>
    <property type="match status" value="1"/>
</dbReference>
<feature type="domain" description="Non-canonical purine NTP phosphatase/PRRC1" evidence="5">
    <location>
        <begin position="172"/>
        <end position="264"/>
    </location>
</feature>
<evidence type="ECO:0000256" key="1">
    <source>
        <dbReference type="ARBA" id="ARBA00004555"/>
    </source>
</evidence>
<evidence type="ECO:0000256" key="4">
    <source>
        <dbReference type="SAM" id="MobiDB-lite"/>
    </source>
</evidence>
<dbReference type="AlphaFoldDB" id="A0A8S3Z812"/>
<evidence type="ECO:0000313" key="6">
    <source>
        <dbReference type="EMBL" id="CAG5123900.1"/>
    </source>
</evidence>
<dbReference type="InterPro" id="IPR026534">
    <property type="entry name" value="PRRC1"/>
</dbReference>
<keyword evidence="7" id="KW-1185">Reference proteome</keyword>
<protein>
    <recommendedName>
        <fullName evidence="5">Non-canonical purine NTP phosphatase/PRRC1 domain-containing protein</fullName>
    </recommendedName>
</protein>
<name>A0A8S3Z812_9EUPU</name>
<dbReference type="GO" id="GO:0005794">
    <property type="term" value="C:Golgi apparatus"/>
    <property type="evidence" value="ECO:0007669"/>
    <property type="project" value="UniProtKB-SubCell"/>
</dbReference>
<organism evidence="6 7">
    <name type="scientific">Candidula unifasciata</name>
    <dbReference type="NCBI Taxonomy" id="100452"/>
    <lineage>
        <taxon>Eukaryota</taxon>
        <taxon>Metazoa</taxon>
        <taxon>Spiralia</taxon>
        <taxon>Lophotrochozoa</taxon>
        <taxon>Mollusca</taxon>
        <taxon>Gastropoda</taxon>
        <taxon>Heterobranchia</taxon>
        <taxon>Euthyneura</taxon>
        <taxon>Panpulmonata</taxon>
        <taxon>Eupulmonata</taxon>
        <taxon>Stylommatophora</taxon>
        <taxon>Helicina</taxon>
        <taxon>Helicoidea</taxon>
        <taxon>Geomitridae</taxon>
        <taxon>Candidula</taxon>
    </lineage>
</organism>
<feature type="compositionally biased region" description="Basic and acidic residues" evidence="4">
    <location>
        <begin position="13"/>
        <end position="26"/>
    </location>
</feature>
<evidence type="ECO:0000313" key="7">
    <source>
        <dbReference type="Proteomes" id="UP000678393"/>
    </source>
</evidence>
<dbReference type="Pfam" id="PF01931">
    <property type="entry name" value="NTPase_I-T"/>
    <property type="match status" value="1"/>
</dbReference>
<dbReference type="Proteomes" id="UP000678393">
    <property type="component" value="Unassembled WGS sequence"/>
</dbReference>
<feature type="compositionally biased region" description="Acidic residues" evidence="4">
    <location>
        <begin position="1"/>
        <end position="10"/>
    </location>
</feature>
<comment type="subcellular location">
    <subcellularLocation>
        <location evidence="1">Golgi apparatus</location>
    </subcellularLocation>
</comment>
<evidence type="ECO:0000259" key="5">
    <source>
        <dbReference type="Pfam" id="PF01931"/>
    </source>
</evidence>
<reference evidence="6" key="1">
    <citation type="submission" date="2021-04" db="EMBL/GenBank/DDBJ databases">
        <authorList>
            <consortium name="Molecular Ecology Group"/>
        </authorList>
    </citation>
    <scope>NUCLEOTIDE SEQUENCE</scope>
</reference>
<dbReference type="EMBL" id="CAJHNH020001649">
    <property type="protein sequence ID" value="CAG5123900.1"/>
    <property type="molecule type" value="Genomic_DNA"/>
</dbReference>
<gene>
    <name evidence="6" type="ORF">CUNI_LOCUS9458</name>
</gene>
<evidence type="ECO:0000256" key="2">
    <source>
        <dbReference type="ARBA" id="ARBA00010298"/>
    </source>
</evidence>
<dbReference type="Gene3D" id="3.90.950.10">
    <property type="match status" value="1"/>
</dbReference>
<dbReference type="InterPro" id="IPR026533">
    <property type="entry name" value="NTPase/PRRC1"/>
</dbReference>
<feature type="region of interest" description="Disordered" evidence="4">
    <location>
        <begin position="62"/>
        <end position="113"/>
    </location>
</feature>
<comment type="caution">
    <text evidence="6">The sequence shown here is derived from an EMBL/GenBank/DDBJ whole genome shotgun (WGS) entry which is preliminary data.</text>
</comment>
<accession>A0A8S3Z812</accession>
<dbReference type="InterPro" id="IPR029001">
    <property type="entry name" value="ITPase-like_fam"/>
</dbReference>
<comment type="similarity">
    <text evidence="2">Belongs to the PRRC1 family.</text>
</comment>
<proteinExistence type="inferred from homology"/>
<dbReference type="OrthoDB" id="4968544at2759"/>
<dbReference type="GO" id="GO:0034237">
    <property type="term" value="F:protein kinase A regulatory subunit binding"/>
    <property type="evidence" value="ECO:0007669"/>
    <property type="project" value="TreeGrafter"/>
</dbReference>
<feature type="compositionally biased region" description="Low complexity" evidence="4">
    <location>
        <begin position="63"/>
        <end position="86"/>
    </location>
</feature>
<sequence>MMEEANDEQPEMVSHEEAVLAEKEATENLSLSLTGFPSSYSPLPVTLAAPSPLPAFLGKSLTSQIASPSPAPSVSRVSSSSQELPSFAKAPESPQIPHEGQVKVPEPGGGQQLAASLSSAGQGLFSWISGNSLVNRVVEKTKSSMETVITTLDPGMREVIYSGGDINIVVTSTKDSKVVPVRDAFQKVFGKATVSGKECQVTVAVQPVGFMAGVKGAEERISSLRKSGNIPHDLTVISIEGFIVEIVPDRWFEMSCLLLKDPRHDIELQTFSQPSLIPTEYVLTAQDKTPSDYPLRWSGLAVTIGEVIETAQPHIGHADWHMVLTGVSRCQSLQLALQSLAYMYKQKLPTSFIS</sequence>
<dbReference type="PANTHER" id="PTHR23276:SF2">
    <property type="entry name" value="PROTEIN PRRC1"/>
    <property type="match status" value="1"/>
</dbReference>
<evidence type="ECO:0000256" key="3">
    <source>
        <dbReference type="ARBA" id="ARBA00023034"/>
    </source>
</evidence>
<feature type="region of interest" description="Disordered" evidence="4">
    <location>
        <begin position="1"/>
        <end position="26"/>
    </location>
</feature>
<dbReference type="PANTHER" id="PTHR23276">
    <property type="entry name" value="PROTEIN PRRC1"/>
    <property type="match status" value="1"/>
</dbReference>